<evidence type="ECO:0000256" key="5">
    <source>
        <dbReference type="ARBA" id="ARBA00022692"/>
    </source>
</evidence>
<dbReference type="PANTHER" id="PTHR30443">
    <property type="entry name" value="INNER MEMBRANE PROTEIN"/>
    <property type="match status" value="1"/>
</dbReference>
<keyword evidence="12" id="KW-1185">Reference proteome</keyword>
<comment type="subcellular location">
    <subcellularLocation>
        <location evidence="1">Cell inner membrane</location>
        <topology evidence="1">Multi-pass membrane protein</topology>
    </subcellularLocation>
</comment>
<dbReference type="Proteomes" id="UP001257914">
    <property type="component" value="Unassembled WGS sequence"/>
</dbReference>
<dbReference type="EMBL" id="JAWCUA010000007">
    <property type="protein sequence ID" value="MDU0113086.1"/>
    <property type="molecule type" value="Genomic_DNA"/>
</dbReference>
<dbReference type="Gene3D" id="3.40.720.10">
    <property type="entry name" value="Alkaline Phosphatase, subunit A"/>
    <property type="match status" value="1"/>
</dbReference>
<evidence type="ECO:0000256" key="1">
    <source>
        <dbReference type="ARBA" id="ARBA00004429"/>
    </source>
</evidence>
<organism evidence="11 12">
    <name type="scientific">Psychrosphaera aquimarina</name>
    <dbReference type="NCBI Taxonomy" id="2044854"/>
    <lineage>
        <taxon>Bacteria</taxon>
        <taxon>Pseudomonadati</taxon>
        <taxon>Pseudomonadota</taxon>
        <taxon>Gammaproteobacteria</taxon>
        <taxon>Alteromonadales</taxon>
        <taxon>Pseudoalteromonadaceae</taxon>
        <taxon>Psychrosphaera</taxon>
    </lineage>
</organism>
<evidence type="ECO:0000313" key="11">
    <source>
        <dbReference type="EMBL" id="MDU0113086.1"/>
    </source>
</evidence>
<feature type="domain" description="Phosphoethanolamine transferase N-terminal" evidence="10">
    <location>
        <begin position="69"/>
        <end position="219"/>
    </location>
</feature>
<keyword evidence="2" id="KW-1003">Cell membrane</keyword>
<keyword evidence="7 8" id="KW-0472">Membrane</keyword>
<dbReference type="Pfam" id="PF00884">
    <property type="entry name" value="Sulfatase"/>
    <property type="match status" value="1"/>
</dbReference>
<comment type="caution">
    <text evidence="11">The sequence shown here is derived from an EMBL/GenBank/DDBJ whole genome shotgun (WGS) entry which is preliminary data.</text>
</comment>
<dbReference type="InterPro" id="IPR040423">
    <property type="entry name" value="PEA_transferase"/>
</dbReference>
<keyword evidence="5 8" id="KW-0812">Transmembrane</keyword>
<feature type="transmembrane region" description="Helical" evidence="8">
    <location>
        <begin position="26"/>
        <end position="44"/>
    </location>
</feature>
<accession>A0ABU3R077</accession>
<evidence type="ECO:0000256" key="2">
    <source>
        <dbReference type="ARBA" id="ARBA00022475"/>
    </source>
</evidence>
<reference evidence="11 12" key="1">
    <citation type="submission" date="2023-10" db="EMBL/GenBank/DDBJ databases">
        <title>Psychrosphaera aquimaarina strain SW33 isolated from seawater.</title>
        <authorList>
            <person name="Bayburt H."/>
            <person name="Kim J.M."/>
            <person name="Choi B.J."/>
            <person name="Jeon C.O."/>
        </authorList>
    </citation>
    <scope>NUCLEOTIDE SEQUENCE [LARGE SCALE GENOMIC DNA]</scope>
    <source>
        <strain evidence="11 12">KCTC 52743</strain>
    </source>
</reference>
<dbReference type="InterPro" id="IPR017850">
    <property type="entry name" value="Alkaline_phosphatase_core_sf"/>
</dbReference>
<proteinExistence type="predicted"/>
<dbReference type="InterPro" id="IPR000917">
    <property type="entry name" value="Sulfatase_N"/>
</dbReference>
<dbReference type="GO" id="GO:0016740">
    <property type="term" value="F:transferase activity"/>
    <property type="evidence" value="ECO:0007669"/>
    <property type="project" value="UniProtKB-KW"/>
</dbReference>
<dbReference type="InterPro" id="IPR058130">
    <property type="entry name" value="PEA_transf_C"/>
</dbReference>
<keyword evidence="3" id="KW-0997">Cell inner membrane</keyword>
<feature type="transmembrane region" description="Helical" evidence="8">
    <location>
        <begin position="87"/>
        <end position="110"/>
    </location>
</feature>
<evidence type="ECO:0000256" key="8">
    <source>
        <dbReference type="SAM" id="Phobius"/>
    </source>
</evidence>
<dbReference type="NCBIfam" id="NF028537">
    <property type="entry name" value="P_eth_NH2_trans"/>
    <property type="match status" value="1"/>
</dbReference>
<feature type="transmembrane region" description="Helical" evidence="8">
    <location>
        <begin position="130"/>
        <end position="155"/>
    </location>
</feature>
<evidence type="ECO:0000313" key="12">
    <source>
        <dbReference type="Proteomes" id="UP001257914"/>
    </source>
</evidence>
<keyword evidence="6 8" id="KW-1133">Transmembrane helix</keyword>
<feature type="transmembrane region" description="Helical" evidence="8">
    <location>
        <begin position="56"/>
        <end position="75"/>
    </location>
</feature>
<feature type="transmembrane region" description="Helical" evidence="8">
    <location>
        <begin position="167"/>
        <end position="188"/>
    </location>
</feature>
<evidence type="ECO:0000256" key="6">
    <source>
        <dbReference type="ARBA" id="ARBA00022989"/>
    </source>
</evidence>
<feature type="domain" description="Sulfatase N-terminal" evidence="9">
    <location>
        <begin position="245"/>
        <end position="532"/>
    </location>
</feature>
<evidence type="ECO:0000256" key="7">
    <source>
        <dbReference type="ARBA" id="ARBA00023136"/>
    </source>
</evidence>
<evidence type="ECO:0000259" key="10">
    <source>
        <dbReference type="Pfam" id="PF08019"/>
    </source>
</evidence>
<evidence type="ECO:0000256" key="4">
    <source>
        <dbReference type="ARBA" id="ARBA00022679"/>
    </source>
</evidence>
<sequence length="568" mass="64088">MNSKTISSSEIIINVIKHLTLTSNQLLLLVSAYITLILNLPFLTKSMSAITSLEDYNLLFLLTFPAFLFGLTVILQSLFSFKWLLKPTLIITVLLSALMFYATLTYGVVFDYGMVQNAVETDSAELFSYFNLYAVIFFTVFGVIPAMFIYLVNVTYSPLFKQIINRVKLIVVTLILTVCIGGVFYSNYAAVGRNNKDLISYITPYKFVDSAYKYVRNHYFYPPLKFKLLDTAPQIVKANNNKKVTVFVLGETARAQSFSLNGYQKQTNRYTPKQGVISFNNMASCGTATAISVPCMFSRLDKKEYNKRIATAQQNVIDIVHLAGADVLWVSNNNGSCKAVCTRVKTEKIATDKGNPFCDGEYCFDEVLLQPLRKKLTNLSSDNTLIVLHMIGSHGPTYFKRYPSDKRIFTPDCQRSDIQNCTEQELINSYDNTIAYTDYVLAQVISELAELSNKQNVTTSMLYVSDHGESLGESGVYLHGLPYAFAPQEQTHVPMIFWTNTEQNELNLHCLESVSSNVMSHDNVFDVLLNITSVQTKSYHRTNDPFYNCKSVVIARRSSLNNNQEVTN</sequence>
<keyword evidence="4 11" id="KW-0808">Transferase</keyword>
<dbReference type="SUPFAM" id="SSF53649">
    <property type="entry name" value="Alkaline phosphatase-like"/>
    <property type="match status" value="1"/>
</dbReference>
<dbReference type="Pfam" id="PF08019">
    <property type="entry name" value="EptA_B_N"/>
    <property type="match status" value="1"/>
</dbReference>
<dbReference type="InterPro" id="IPR012549">
    <property type="entry name" value="EptA-like_N"/>
</dbReference>
<dbReference type="RefSeq" id="WP_315946697.1">
    <property type="nucleotide sequence ID" value="NZ_JAWCUA010000007.1"/>
</dbReference>
<gene>
    <name evidence="11" type="ORF">RT723_08760</name>
</gene>
<dbReference type="PANTHER" id="PTHR30443:SF0">
    <property type="entry name" value="PHOSPHOETHANOLAMINE TRANSFERASE EPTA"/>
    <property type="match status" value="1"/>
</dbReference>
<dbReference type="CDD" id="cd16017">
    <property type="entry name" value="LptA"/>
    <property type="match status" value="1"/>
</dbReference>
<evidence type="ECO:0000259" key="9">
    <source>
        <dbReference type="Pfam" id="PF00884"/>
    </source>
</evidence>
<protein>
    <submittedName>
        <fullName evidence="11">Phosphoethanolamine--lipid A transferase</fullName>
    </submittedName>
</protein>
<name>A0ABU3R077_9GAMM</name>
<evidence type="ECO:0000256" key="3">
    <source>
        <dbReference type="ARBA" id="ARBA00022519"/>
    </source>
</evidence>